<feature type="domain" description="GFO/IDH/MocA-like oxidoreductase" evidence="3">
    <location>
        <begin position="173"/>
        <end position="282"/>
    </location>
</feature>
<evidence type="ECO:0000259" key="3">
    <source>
        <dbReference type="Pfam" id="PF22725"/>
    </source>
</evidence>
<accession>A0A8H1L4T2</accession>
<feature type="region of interest" description="Disordered" evidence="1">
    <location>
        <begin position="1"/>
        <end position="44"/>
    </location>
</feature>
<evidence type="ECO:0000313" key="4">
    <source>
        <dbReference type="EMBL" id="TGG77243.1"/>
    </source>
</evidence>
<dbReference type="InterPro" id="IPR036291">
    <property type="entry name" value="NAD(P)-bd_dom_sf"/>
</dbReference>
<dbReference type="EMBL" id="RCIY01000095">
    <property type="protein sequence ID" value="TGG77243.1"/>
    <property type="molecule type" value="Genomic_DNA"/>
</dbReference>
<evidence type="ECO:0000259" key="2">
    <source>
        <dbReference type="Pfam" id="PF01408"/>
    </source>
</evidence>
<dbReference type="Gene3D" id="3.30.360.10">
    <property type="entry name" value="Dihydrodipicolinate Reductase, domain 2"/>
    <property type="match status" value="1"/>
</dbReference>
<dbReference type="GO" id="GO:0000166">
    <property type="term" value="F:nucleotide binding"/>
    <property type="evidence" value="ECO:0007669"/>
    <property type="project" value="InterPro"/>
</dbReference>
<dbReference type="InterPro" id="IPR051450">
    <property type="entry name" value="Gfo/Idh/MocA_Oxidoreductases"/>
</dbReference>
<sequence>MTATRARTATTAPTANAPRTADAPGPAERGPAPAPAGEVSRGGPRPLRAGLIGLGAMGRNHARILASLDGVEFVGAVDPAGDPHGSLHARTGVPVLRDVADLLALGVDYAVVACPTALHEEIGLRLAAHDVCALIEKPLAHSARAARRLVAAFEERGLVAGVGHVERFNPALQQLRSRLEAGELGEVFQVVTRRQGPFPHRIADVGVVKDLATHDIDLTSWITGQAYASLSARTVSKSGRPHEDMVAVVGTLTDGTMVSHLVNWLSPLKERFTAVTGERGCFVADTLTADLTFHANGAQATEWEALRAFRGVAEGDTVRYAFPKREPLLVEHERFRDAVRAGGAPDGDGGIVTAREGLRTVEVSAAVLDAARTTAGARPAPDPAAPVTVPATVLPTGSAPAPAHRAGADTGPAAATATGTGVAEATA</sequence>
<dbReference type="Gene3D" id="3.40.50.720">
    <property type="entry name" value="NAD(P)-binding Rossmann-like Domain"/>
    <property type="match status" value="1"/>
</dbReference>
<dbReference type="GeneID" id="75183361"/>
<evidence type="ECO:0000313" key="5">
    <source>
        <dbReference type="Proteomes" id="UP000298111"/>
    </source>
</evidence>
<evidence type="ECO:0000256" key="1">
    <source>
        <dbReference type="SAM" id="MobiDB-lite"/>
    </source>
</evidence>
<dbReference type="SUPFAM" id="SSF55347">
    <property type="entry name" value="Glyceraldehyde-3-phosphate dehydrogenase-like, C-terminal domain"/>
    <property type="match status" value="1"/>
</dbReference>
<dbReference type="SUPFAM" id="SSF51735">
    <property type="entry name" value="NAD(P)-binding Rossmann-fold domains"/>
    <property type="match status" value="1"/>
</dbReference>
<reference evidence="4 5" key="1">
    <citation type="submission" date="2018-10" db="EMBL/GenBank/DDBJ databases">
        <title>Isolation of pseudouridimycin from Streptomyces albus DSM 40763.</title>
        <authorList>
            <person name="Rosenqvist P."/>
            <person name="Metsae-Ketelae M."/>
            <person name="Virta P."/>
        </authorList>
    </citation>
    <scope>NUCLEOTIDE SEQUENCE [LARGE SCALE GENOMIC DNA]</scope>
    <source>
        <strain evidence="4 5">DSM 40763</strain>
    </source>
</reference>
<dbReference type="AlphaFoldDB" id="A0A8H1L4T2"/>
<feature type="compositionally biased region" description="Low complexity" evidence="1">
    <location>
        <begin position="1"/>
        <end position="38"/>
    </location>
</feature>
<dbReference type="Pfam" id="PF01408">
    <property type="entry name" value="GFO_IDH_MocA"/>
    <property type="match status" value="1"/>
</dbReference>
<dbReference type="InterPro" id="IPR000683">
    <property type="entry name" value="Gfo/Idh/MocA-like_OxRdtase_N"/>
</dbReference>
<dbReference type="PANTHER" id="PTHR43377">
    <property type="entry name" value="BILIVERDIN REDUCTASE A"/>
    <property type="match status" value="1"/>
</dbReference>
<dbReference type="Pfam" id="PF22725">
    <property type="entry name" value="GFO_IDH_MocA_C3"/>
    <property type="match status" value="1"/>
</dbReference>
<proteinExistence type="predicted"/>
<dbReference type="InterPro" id="IPR055170">
    <property type="entry name" value="GFO_IDH_MocA-like_dom"/>
</dbReference>
<comment type="caution">
    <text evidence="4">The sequence shown here is derived from an EMBL/GenBank/DDBJ whole genome shotgun (WGS) entry which is preliminary data.</text>
</comment>
<dbReference type="Proteomes" id="UP000298111">
    <property type="component" value="Unassembled WGS sequence"/>
</dbReference>
<dbReference type="PANTHER" id="PTHR43377:SF1">
    <property type="entry name" value="BILIVERDIN REDUCTASE A"/>
    <property type="match status" value="1"/>
</dbReference>
<protein>
    <submittedName>
        <fullName evidence="4">Gfo/Idh/MocA family oxidoreductase</fullName>
    </submittedName>
</protein>
<organism evidence="4 5">
    <name type="scientific">Streptomyces albus</name>
    <dbReference type="NCBI Taxonomy" id="1888"/>
    <lineage>
        <taxon>Bacteria</taxon>
        <taxon>Bacillati</taxon>
        <taxon>Actinomycetota</taxon>
        <taxon>Actinomycetes</taxon>
        <taxon>Kitasatosporales</taxon>
        <taxon>Streptomycetaceae</taxon>
        <taxon>Streptomyces</taxon>
    </lineage>
</organism>
<gene>
    <name evidence="4" type="ORF">D8771_27405</name>
</gene>
<feature type="region of interest" description="Disordered" evidence="1">
    <location>
        <begin position="395"/>
        <end position="427"/>
    </location>
</feature>
<dbReference type="RefSeq" id="WP_030409224.1">
    <property type="nucleotide sequence ID" value="NZ_BNEJ01000020.1"/>
</dbReference>
<feature type="domain" description="Gfo/Idh/MocA-like oxidoreductase N-terminal" evidence="2">
    <location>
        <begin position="48"/>
        <end position="164"/>
    </location>
</feature>
<name>A0A8H1L4T2_9ACTN</name>